<dbReference type="AlphaFoldDB" id="A0A1R3L370"/>
<accession>A0A1R3L370</accession>
<keyword evidence="3" id="KW-1185">Reference proteome</keyword>
<dbReference type="Proteomes" id="UP000187203">
    <property type="component" value="Unassembled WGS sequence"/>
</dbReference>
<evidence type="ECO:0000313" key="2">
    <source>
        <dbReference type="EMBL" id="OMP13792.1"/>
    </source>
</evidence>
<evidence type="ECO:0000256" key="1">
    <source>
        <dbReference type="SAM" id="MobiDB-lite"/>
    </source>
</evidence>
<dbReference type="EMBL" id="AWUE01003259">
    <property type="protein sequence ID" value="OMP13792.1"/>
    <property type="molecule type" value="Genomic_DNA"/>
</dbReference>
<gene>
    <name evidence="2" type="ORF">COLO4_00943</name>
</gene>
<reference evidence="3" key="1">
    <citation type="submission" date="2013-09" db="EMBL/GenBank/DDBJ databases">
        <title>Corchorus olitorius genome sequencing.</title>
        <authorList>
            <person name="Alam M."/>
            <person name="Haque M.S."/>
            <person name="Islam M.S."/>
            <person name="Emdad E.M."/>
            <person name="Islam M.M."/>
            <person name="Ahmed B."/>
            <person name="Halim A."/>
            <person name="Hossen Q.M.M."/>
            <person name="Hossain M.Z."/>
            <person name="Ahmed R."/>
            <person name="Khan M.M."/>
            <person name="Islam R."/>
            <person name="Rashid M.M."/>
            <person name="Khan S.A."/>
            <person name="Rahman M.S."/>
            <person name="Alam M."/>
            <person name="Yahiya A.S."/>
            <person name="Khan M.S."/>
            <person name="Azam M.S."/>
            <person name="Haque T."/>
            <person name="Lashkar M.Z.H."/>
            <person name="Akhand A.I."/>
            <person name="Morshed G."/>
            <person name="Roy S."/>
            <person name="Uddin K.S."/>
            <person name="Rabeya T."/>
            <person name="Hossain A.S."/>
            <person name="Chowdhury A."/>
            <person name="Snigdha A.R."/>
            <person name="Mortoza M.S."/>
            <person name="Matin S.A."/>
            <person name="Hoque S.M.E."/>
            <person name="Islam M.K."/>
            <person name="Roy D.K."/>
            <person name="Haider R."/>
            <person name="Moosa M.M."/>
            <person name="Elias S.M."/>
            <person name="Hasan A.M."/>
            <person name="Jahan S."/>
            <person name="Shafiuddin M."/>
            <person name="Mahmood N."/>
            <person name="Shommy N.S."/>
        </authorList>
    </citation>
    <scope>NUCLEOTIDE SEQUENCE [LARGE SCALE GENOMIC DNA]</scope>
    <source>
        <strain evidence="3">cv. O-4</strain>
    </source>
</reference>
<name>A0A1R3L370_9ROSI</name>
<organism evidence="2 3">
    <name type="scientific">Corchorus olitorius</name>
    <dbReference type="NCBI Taxonomy" id="93759"/>
    <lineage>
        <taxon>Eukaryota</taxon>
        <taxon>Viridiplantae</taxon>
        <taxon>Streptophyta</taxon>
        <taxon>Embryophyta</taxon>
        <taxon>Tracheophyta</taxon>
        <taxon>Spermatophyta</taxon>
        <taxon>Magnoliopsida</taxon>
        <taxon>eudicotyledons</taxon>
        <taxon>Gunneridae</taxon>
        <taxon>Pentapetalae</taxon>
        <taxon>rosids</taxon>
        <taxon>malvids</taxon>
        <taxon>Malvales</taxon>
        <taxon>Malvaceae</taxon>
        <taxon>Grewioideae</taxon>
        <taxon>Apeibeae</taxon>
        <taxon>Corchorus</taxon>
    </lineage>
</organism>
<evidence type="ECO:0000313" key="3">
    <source>
        <dbReference type="Proteomes" id="UP000187203"/>
    </source>
</evidence>
<sequence>MRQRMDLALRAHALGQVLLEFHVVDDAAVRGPYRRHEHSLGQVLALARAVGHLATPQRAPAQLVQRLFPGRSIQPHGGVAVRGLAQDFVARKARALQKGLVHIDDVLVHVGDDDALGVLLHGAVELAQIVLVLLQRAQCVLQLLGAADQAAPRHQRDRARQPQHAHEVEHGEHGRARTGPA</sequence>
<feature type="region of interest" description="Disordered" evidence="1">
    <location>
        <begin position="151"/>
        <end position="181"/>
    </location>
</feature>
<proteinExistence type="predicted"/>
<comment type="caution">
    <text evidence="2">The sequence shown here is derived from an EMBL/GenBank/DDBJ whole genome shotgun (WGS) entry which is preliminary data.</text>
</comment>
<protein>
    <submittedName>
        <fullName evidence="2">Uncharacterized protein</fullName>
    </submittedName>
</protein>
<feature type="compositionally biased region" description="Basic and acidic residues" evidence="1">
    <location>
        <begin position="158"/>
        <end position="175"/>
    </location>
</feature>